<feature type="region of interest" description="Disordered" evidence="3">
    <location>
        <begin position="1"/>
        <end position="45"/>
    </location>
</feature>
<proteinExistence type="predicted"/>
<keyword evidence="2" id="KW-0175">Coiled coil</keyword>
<evidence type="ECO:0000313" key="4">
    <source>
        <dbReference type="EMBL" id="CAF0733548.1"/>
    </source>
</evidence>
<dbReference type="SMART" id="SM00150">
    <property type="entry name" value="SPEC"/>
    <property type="match status" value="5"/>
</dbReference>
<feature type="coiled-coil region" evidence="2">
    <location>
        <begin position="314"/>
        <end position="341"/>
    </location>
</feature>
<feature type="coiled-coil region" evidence="2">
    <location>
        <begin position="840"/>
        <end position="892"/>
    </location>
</feature>
<evidence type="ECO:0000256" key="3">
    <source>
        <dbReference type="SAM" id="MobiDB-lite"/>
    </source>
</evidence>
<evidence type="ECO:0000256" key="1">
    <source>
        <dbReference type="ARBA" id="ARBA00022737"/>
    </source>
</evidence>
<evidence type="ECO:0000256" key="2">
    <source>
        <dbReference type="SAM" id="Coils"/>
    </source>
</evidence>
<dbReference type="Pfam" id="PF00435">
    <property type="entry name" value="Spectrin"/>
    <property type="match status" value="1"/>
</dbReference>
<dbReference type="CDD" id="cd00176">
    <property type="entry name" value="SPEC"/>
    <property type="match status" value="1"/>
</dbReference>
<gene>
    <name evidence="4" type="ORF">EDS130_LOCUS1270</name>
</gene>
<evidence type="ECO:0000313" key="5">
    <source>
        <dbReference type="Proteomes" id="UP000663852"/>
    </source>
</evidence>
<dbReference type="InterPro" id="IPR002017">
    <property type="entry name" value="Spectrin_repeat"/>
</dbReference>
<dbReference type="Proteomes" id="UP000663852">
    <property type="component" value="Unassembled WGS sequence"/>
</dbReference>
<reference evidence="4" key="1">
    <citation type="submission" date="2021-02" db="EMBL/GenBank/DDBJ databases">
        <authorList>
            <person name="Nowell W R."/>
        </authorList>
    </citation>
    <scope>NUCLEOTIDE SEQUENCE</scope>
</reference>
<dbReference type="EMBL" id="CAJNOJ010000003">
    <property type="protein sequence ID" value="CAF0733548.1"/>
    <property type="molecule type" value="Genomic_DNA"/>
</dbReference>
<name>A0A813N8L9_ADIRI</name>
<dbReference type="AlphaFoldDB" id="A0A813N8L9"/>
<keyword evidence="1" id="KW-0677">Repeat</keyword>
<feature type="coiled-coil region" evidence="2">
    <location>
        <begin position="772"/>
        <end position="806"/>
    </location>
</feature>
<organism evidence="4 5">
    <name type="scientific">Adineta ricciae</name>
    <name type="common">Rotifer</name>
    <dbReference type="NCBI Taxonomy" id="249248"/>
    <lineage>
        <taxon>Eukaryota</taxon>
        <taxon>Metazoa</taxon>
        <taxon>Spiralia</taxon>
        <taxon>Gnathifera</taxon>
        <taxon>Rotifera</taxon>
        <taxon>Eurotatoria</taxon>
        <taxon>Bdelloidea</taxon>
        <taxon>Adinetida</taxon>
        <taxon>Adinetidae</taxon>
        <taxon>Adineta</taxon>
    </lineage>
</organism>
<sequence>MQQQSSGITTSNVTSFRQTGVSSSSVPASPNRVETTEHSVSSVTNAGANNLGSSIGENGSVFTLTNIYTFGGSDGASTHGPSDDKYRVKSFVEVFNQPSSQDTEYQRHYRETQTKSYTRKIRTSATDTYDYDQNGNYHHYETTGPSSSKYVHEQITSSGTGNLSLLPTTFIETQTKLRLWLEHVEQSLLNDKVRILDIHATNTKKKAYKDLLDQTFEQEHNLEILNDTARDYYPKLSFDVSRRLQGELTNYQERLYDIKMFLSERLAKYNRLDKTLSDFESGIEEVKVWIRNAQPRLATSDTSSRGLENQLGRNQVLQHEIREMQTIVNRLNKDVIDLTQDADENLARRLRDEMNHLNESWSHIVSSTKVYSQNIQDTLKRNKILQEEIRELDDWILDRDRASLIEDGAIFHQDQIRDRLEQYQKLQTELNLKEYTVRTLVEQTRHDLAQSPSPELAQQLDTLISNWSGLQKKVDTKVTYYSDVYKLHEELKELLTRENIWLDSLQNRIYSTSNSGADAEDASEELDNLERFIKSHSRINYERIIEISDRLQVMKITLPSINSQINQFSIRWEQLHEDAIKRIHSLNSQVSDHQQLGQQIAAMFEWIRHTDHILNTRLKEDVYADDVPGEAERLIVEFNQYETFLRSIEDKIHTLRTVGKTEAARRLEQQFHTLKSQFTQLQIKFRQFQKPSDFEPKYAHVRKVLQDVEQNLHLLDIRSDDADVIHNQLEHCLRFYRILSDVKSEVEYVIRIGRGIVEKGQTDESHDLTRQIDQLKTTYNNLGTKVSTAKNQLDSVERHLRKFRKEYTHIQEWYSKADHEIRKIENKQVSKNTKEEVEWIRTTRNDIRKLEANFENLKTLERTIQKEAEKHLPSLQEKISELRRQVDQLDRRLRDRSGIVEFNI</sequence>
<comment type="caution">
    <text evidence="4">The sequence shown here is derived from an EMBL/GenBank/DDBJ whole genome shotgun (WGS) entry which is preliminary data.</text>
</comment>
<feature type="compositionally biased region" description="Polar residues" evidence="3">
    <location>
        <begin position="1"/>
        <end position="28"/>
    </location>
</feature>
<protein>
    <submittedName>
        <fullName evidence="4">Uncharacterized protein</fullName>
    </submittedName>
</protein>
<feature type="region of interest" description="Disordered" evidence="3">
    <location>
        <begin position="129"/>
        <end position="148"/>
    </location>
</feature>
<dbReference type="Gene3D" id="1.20.58.60">
    <property type="match status" value="3"/>
</dbReference>
<dbReference type="PANTHER" id="PTHR11915">
    <property type="entry name" value="SPECTRIN/FILAMIN RELATED CYTOSKELETAL PROTEIN"/>
    <property type="match status" value="1"/>
</dbReference>
<dbReference type="SUPFAM" id="SSF46966">
    <property type="entry name" value="Spectrin repeat"/>
    <property type="match status" value="5"/>
</dbReference>
<accession>A0A813N8L9</accession>
<dbReference type="OrthoDB" id="18853at2759"/>
<dbReference type="InterPro" id="IPR018159">
    <property type="entry name" value="Spectrin/alpha-actinin"/>
</dbReference>